<dbReference type="EMBL" id="JBHRYF010000012">
    <property type="protein sequence ID" value="MFC3661227.1"/>
    <property type="molecule type" value="Genomic_DNA"/>
</dbReference>
<reference evidence="4" key="1">
    <citation type="journal article" date="2019" name="Int. J. Syst. Evol. Microbiol.">
        <title>The Global Catalogue of Microorganisms (GCM) 10K type strain sequencing project: providing services to taxonomists for standard genome sequencing and annotation.</title>
        <authorList>
            <consortium name="The Broad Institute Genomics Platform"/>
            <consortium name="The Broad Institute Genome Sequencing Center for Infectious Disease"/>
            <person name="Wu L."/>
            <person name="Ma J."/>
        </authorList>
    </citation>
    <scope>NUCLEOTIDE SEQUENCE [LARGE SCALE GENOMIC DNA]</scope>
    <source>
        <strain evidence="4">KCTC 42211</strain>
    </source>
</reference>
<name>A0ABV7UXQ0_9GAMM</name>
<feature type="domain" description="Putative DNA-binding" evidence="1">
    <location>
        <begin position="16"/>
        <end position="99"/>
    </location>
</feature>
<dbReference type="InterPro" id="IPR054098">
    <property type="entry name" value="NGO1945-like_C"/>
</dbReference>
<dbReference type="RefSeq" id="WP_386712249.1">
    <property type="nucleotide sequence ID" value="NZ_JBHRYF010000012.1"/>
</dbReference>
<dbReference type="Pfam" id="PF09836">
    <property type="entry name" value="DUF2063"/>
    <property type="match status" value="1"/>
</dbReference>
<dbReference type="InterPro" id="IPR044922">
    <property type="entry name" value="DUF2063_N_sf"/>
</dbReference>
<dbReference type="Pfam" id="PF22106">
    <property type="entry name" value="NGO1945_C"/>
    <property type="match status" value="1"/>
</dbReference>
<evidence type="ECO:0000313" key="4">
    <source>
        <dbReference type="Proteomes" id="UP001595724"/>
    </source>
</evidence>
<dbReference type="InterPro" id="IPR018640">
    <property type="entry name" value="DUF2063"/>
</dbReference>
<evidence type="ECO:0000259" key="2">
    <source>
        <dbReference type="Pfam" id="PF22106"/>
    </source>
</evidence>
<sequence>MSPEPSTGSDLRMQLDALANWIREPGAAPPPPGIEQRRLDIYRELFFNNVSSLLGGNFPVLRRIHGDVAWRALVHAFYRDHGSRTPLFTELAREFLRYLDTREADPAMPWLCELAHYEWVELALQIAEATRDDIPYVAHAANGPSTSEALLAGRPLPSPLAWPLAYAWPVHRIGPGYLPVDKPDAPTLLLLRREPDGEVTFHTLGALAFRLLQRLDESPGMSGREQLLALAAEAGADDTDAFVRDGAEMLARLHREGTILGTRA</sequence>
<gene>
    <name evidence="3" type="ORF">ACFOM9_14270</name>
</gene>
<feature type="domain" description="NGO1945-like C-terminal" evidence="2">
    <location>
        <begin position="158"/>
        <end position="253"/>
    </location>
</feature>
<protein>
    <submittedName>
        <fullName evidence="3">DUF2063 domain-containing protein</fullName>
    </submittedName>
</protein>
<organism evidence="3 4">
    <name type="scientific">Luteimonas notoginsengisoli</name>
    <dbReference type="NCBI Taxonomy" id="1578200"/>
    <lineage>
        <taxon>Bacteria</taxon>
        <taxon>Pseudomonadati</taxon>
        <taxon>Pseudomonadota</taxon>
        <taxon>Gammaproteobacteria</taxon>
        <taxon>Lysobacterales</taxon>
        <taxon>Lysobacteraceae</taxon>
        <taxon>Luteimonas</taxon>
    </lineage>
</organism>
<comment type="caution">
    <text evidence="3">The sequence shown here is derived from an EMBL/GenBank/DDBJ whole genome shotgun (WGS) entry which is preliminary data.</text>
</comment>
<dbReference type="Gene3D" id="1.10.150.690">
    <property type="entry name" value="DUF2063"/>
    <property type="match status" value="1"/>
</dbReference>
<dbReference type="Gene3D" id="3.90.930.50">
    <property type="match status" value="1"/>
</dbReference>
<proteinExistence type="predicted"/>
<keyword evidence="4" id="KW-1185">Reference proteome</keyword>
<dbReference type="Proteomes" id="UP001595724">
    <property type="component" value="Unassembled WGS sequence"/>
</dbReference>
<evidence type="ECO:0000259" key="1">
    <source>
        <dbReference type="Pfam" id="PF09836"/>
    </source>
</evidence>
<accession>A0ABV7UXQ0</accession>
<evidence type="ECO:0000313" key="3">
    <source>
        <dbReference type="EMBL" id="MFC3661227.1"/>
    </source>
</evidence>